<dbReference type="GO" id="GO:0016020">
    <property type="term" value="C:membrane"/>
    <property type="evidence" value="ECO:0007669"/>
    <property type="project" value="UniProtKB-SubCell"/>
</dbReference>
<dbReference type="CDD" id="cd10747">
    <property type="entry name" value="DnaJ_C"/>
    <property type="match status" value="1"/>
</dbReference>
<dbReference type="SUPFAM" id="SSF46565">
    <property type="entry name" value="Chaperone J-domain"/>
    <property type="match status" value="1"/>
</dbReference>
<protein>
    <recommendedName>
        <fullName evidence="18">DnaJ heat shock protein family (Hsp40) member A1</fullName>
    </recommendedName>
</protein>
<keyword evidence="4 12" id="KW-0479">Metal-binding</keyword>
<dbReference type="GO" id="GO:0006457">
    <property type="term" value="P:protein folding"/>
    <property type="evidence" value="ECO:0007669"/>
    <property type="project" value="InterPro"/>
</dbReference>
<evidence type="ECO:0000313" key="16">
    <source>
        <dbReference type="Ensembl" id="ENSOGAP00000015701.1"/>
    </source>
</evidence>
<dbReference type="FunFam" id="1.10.287.110:FF:000014">
    <property type="entry name" value="dnaJ homolog subfamily A member 1"/>
    <property type="match status" value="1"/>
</dbReference>
<keyword evidence="9" id="KW-0143">Chaperone</keyword>
<accession>H0XHW1</accession>
<dbReference type="InterPro" id="IPR036869">
    <property type="entry name" value="J_dom_sf"/>
</dbReference>
<dbReference type="PROSITE" id="PS50076">
    <property type="entry name" value="DNAJ_2"/>
    <property type="match status" value="1"/>
</dbReference>
<dbReference type="SMART" id="SM00271">
    <property type="entry name" value="DnaJ"/>
    <property type="match status" value="1"/>
</dbReference>
<evidence type="ECO:0000256" key="10">
    <source>
        <dbReference type="ARBA" id="ARBA00023288"/>
    </source>
</evidence>
<reference evidence="16" key="2">
    <citation type="submission" date="2025-08" db="UniProtKB">
        <authorList>
            <consortium name="Ensembl"/>
        </authorList>
    </citation>
    <scope>IDENTIFICATION</scope>
</reference>
<dbReference type="InterPro" id="IPR018253">
    <property type="entry name" value="DnaJ_domain_CS"/>
</dbReference>
<keyword evidence="8" id="KW-0472">Membrane</keyword>
<reference evidence="16" key="3">
    <citation type="submission" date="2025-09" db="UniProtKB">
        <authorList>
            <consortium name="Ensembl"/>
        </authorList>
    </citation>
    <scope>IDENTIFICATION</scope>
</reference>
<dbReference type="EMBL" id="AAQR03131718">
    <property type="status" value="NOT_ANNOTATED_CDS"/>
    <property type="molecule type" value="Genomic_DNA"/>
</dbReference>
<evidence type="ECO:0000256" key="5">
    <source>
        <dbReference type="ARBA" id="ARBA00022737"/>
    </source>
</evidence>
<feature type="compositionally biased region" description="Acidic residues" evidence="13">
    <location>
        <begin position="345"/>
        <end position="356"/>
    </location>
</feature>
<dbReference type="FunCoup" id="H0XHW1">
    <property type="interactions" value="3180"/>
</dbReference>
<dbReference type="InterPro" id="IPR002939">
    <property type="entry name" value="DnaJ_C"/>
</dbReference>
<evidence type="ECO:0000259" key="14">
    <source>
        <dbReference type="PROSITE" id="PS50076"/>
    </source>
</evidence>
<dbReference type="PANTHER" id="PTHR43888">
    <property type="entry name" value="DNAJ-LIKE-2, ISOFORM A-RELATED"/>
    <property type="match status" value="1"/>
</dbReference>
<evidence type="ECO:0000313" key="17">
    <source>
        <dbReference type="Proteomes" id="UP000005225"/>
    </source>
</evidence>
<keyword evidence="3" id="KW-0597">Phosphoprotein</keyword>
<dbReference type="FunFam" id="2.10.230.10:FF:000005">
    <property type="entry name" value="DnaJ homolog subfamily A member 1"/>
    <property type="match status" value="1"/>
</dbReference>
<keyword evidence="11" id="KW-0636">Prenylation</keyword>
<dbReference type="FunFam" id="2.60.260.20:FF:000003">
    <property type="entry name" value="DnaJ subfamily A member 2"/>
    <property type="match status" value="1"/>
</dbReference>
<dbReference type="CDD" id="cd10719">
    <property type="entry name" value="DnaJ_zf"/>
    <property type="match status" value="1"/>
</dbReference>
<evidence type="ECO:0000256" key="3">
    <source>
        <dbReference type="ARBA" id="ARBA00022553"/>
    </source>
</evidence>
<evidence type="ECO:0000256" key="6">
    <source>
        <dbReference type="ARBA" id="ARBA00022771"/>
    </source>
</evidence>
<dbReference type="GO" id="GO:0051082">
    <property type="term" value="F:unfolded protein binding"/>
    <property type="evidence" value="ECO:0007669"/>
    <property type="project" value="InterPro"/>
</dbReference>
<evidence type="ECO:0000256" key="7">
    <source>
        <dbReference type="ARBA" id="ARBA00022833"/>
    </source>
</evidence>
<keyword evidence="7 12" id="KW-0862">Zinc</keyword>
<evidence type="ECO:0000256" key="11">
    <source>
        <dbReference type="ARBA" id="ARBA00023289"/>
    </source>
</evidence>
<dbReference type="GO" id="GO:0030544">
    <property type="term" value="F:Hsp70 protein binding"/>
    <property type="evidence" value="ECO:0007669"/>
    <property type="project" value="InterPro"/>
</dbReference>
<dbReference type="InterPro" id="IPR036410">
    <property type="entry name" value="HSP_DnaJ_Cys-rich_dom_sf"/>
</dbReference>
<dbReference type="Gene3D" id="1.10.287.110">
    <property type="entry name" value="DnaJ domain"/>
    <property type="match status" value="1"/>
</dbReference>
<dbReference type="Gene3D" id="2.10.230.10">
    <property type="entry name" value="Heat shock protein DnaJ, cysteine-rich domain"/>
    <property type="match status" value="1"/>
</dbReference>
<organism evidence="16 17">
    <name type="scientific">Otolemur garnettii</name>
    <name type="common">Small-eared galago</name>
    <name type="synonym">Garnett's greater bushbaby</name>
    <dbReference type="NCBI Taxonomy" id="30611"/>
    <lineage>
        <taxon>Eukaryota</taxon>
        <taxon>Metazoa</taxon>
        <taxon>Chordata</taxon>
        <taxon>Craniata</taxon>
        <taxon>Vertebrata</taxon>
        <taxon>Euteleostomi</taxon>
        <taxon>Mammalia</taxon>
        <taxon>Eutheria</taxon>
        <taxon>Euarchontoglires</taxon>
        <taxon>Primates</taxon>
        <taxon>Strepsirrhini</taxon>
        <taxon>Lorisiformes</taxon>
        <taxon>Galagidae</taxon>
        <taxon>Otolemur</taxon>
    </lineage>
</organism>
<dbReference type="PROSITE" id="PS51188">
    <property type="entry name" value="ZF_CR"/>
    <property type="match status" value="1"/>
</dbReference>
<dbReference type="InterPro" id="IPR001305">
    <property type="entry name" value="HSP_DnaJ_Cys-rich_dom"/>
</dbReference>
<evidence type="ECO:0000256" key="12">
    <source>
        <dbReference type="PROSITE-ProRule" id="PRU00546"/>
    </source>
</evidence>
<dbReference type="PROSITE" id="PS00636">
    <property type="entry name" value="DNAJ_1"/>
    <property type="match status" value="1"/>
</dbReference>
<dbReference type="InterPro" id="IPR008971">
    <property type="entry name" value="HSP40/DnaJ_pept-bd"/>
</dbReference>
<evidence type="ECO:0000259" key="15">
    <source>
        <dbReference type="PROSITE" id="PS51188"/>
    </source>
</evidence>
<dbReference type="GO" id="GO:0008270">
    <property type="term" value="F:zinc ion binding"/>
    <property type="evidence" value="ECO:0007669"/>
    <property type="project" value="UniProtKB-KW"/>
</dbReference>
<dbReference type="AlphaFoldDB" id="H0XHW1"/>
<sequence>MVKETSYYNVLGVKPNATHEELKKAYRKLALKYHPDKNPNEGEKFKQISQAYEVLSDGKKRELYDKGGEQAIKEGGAGGGFGSPMDIFDMFFVGGGRMQRERRGKNVAHQLSVTLEDLYNGATRTLALHKNVICDKWEGRGGKKGALECCPNCRGTGMQTRIHQIGPGMVQPIQSVCMECQGHGEWISPKDRCRVAPVAQKKILEVHIDKGMKDTFHGEGDQEPGLEPGDIIIVLNQKDHAVFTRREDLCMHMDIQLVEALCGFQMPISTLDNRTTVITSHPGQIVKHGDMKRVLNEGMPIYHRPYKKGRLIIKFKVNFPENGFLSPDKLSLLEKLLPERKEAEGTDEMDQVDLVDFDPNQERRRHYNGQAYEDAEHQPRGGVQCQTS</sequence>
<keyword evidence="5" id="KW-0677">Repeat</keyword>
<dbReference type="SUPFAM" id="SSF49493">
    <property type="entry name" value="HSP40/DnaJ peptide-binding domain"/>
    <property type="match status" value="2"/>
</dbReference>
<evidence type="ECO:0008006" key="18">
    <source>
        <dbReference type="Google" id="ProtNLM"/>
    </source>
</evidence>
<dbReference type="STRING" id="30611.ENSOGAP00000015701"/>
<dbReference type="PRINTS" id="PR00625">
    <property type="entry name" value="JDOMAIN"/>
</dbReference>
<comment type="subcellular location">
    <subcellularLocation>
        <location evidence="1">Membrane</location>
        <topology evidence="1">Lipid-anchor</topology>
    </subcellularLocation>
</comment>
<keyword evidence="17" id="KW-1185">Reference proteome</keyword>
<keyword evidence="2" id="KW-0488">Methylation</keyword>
<evidence type="ECO:0000256" key="1">
    <source>
        <dbReference type="ARBA" id="ARBA00004635"/>
    </source>
</evidence>
<dbReference type="CDD" id="cd06257">
    <property type="entry name" value="DnaJ"/>
    <property type="match status" value="1"/>
</dbReference>
<feature type="zinc finger region" description="CR-type" evidence="12">
    <location>
        <begin position="121"/>
        <end position="202"/>
    </location>
</feature>
<keyword evidence="6 12" id="KW-0863">Zinc-finger</keyword>
<dbReference type="Pfam" id="PF01556">
    <property type="entry name" value="DnaJ_C"/>
    <property type="match status" value="1"/>
</dbReference>
<dbReference type="InterPro" id="IPR044713">
    <property type="entry name" value="DNJA1/2-like"/>
</dbReference>
<evidence type="ECO:0000256" key="4">
    <source>
        <dbReference type="ARBA" id="ARBA00022723"/>
    </source>
</evidence>
<dbReference type="Gene3D" id="2.60.260.20">
    <property type="entry name" value="Urease metallochaperone UreE, N-terminal domain"/>
    <property type="match status" value="2"/>
</dbReference>
<dbReference type="SUPFAM" id="SSF57938">
    <property type="entry name" value="DnaJ/Hsp40 cysteine-rich domain"/>
    <property type="match status" value="1"/>
</dbReference>
<dbReference type="InParanoid" id="H0XHW1"/>
<reference evidence="17" key="1">
    <citation type="submission" date="2011-03" db="EMBL/GenBank/DDBJ databases">
        <title>Version 3 of the genome sequence of Otolemur garnettii (Bushbaby).</title>
        <authorList>
            <consortium name="The Broad Institute Genome Sequencing Platform"/>
            <person name="Di Palma F."/>
            <person name="Johnson J."/>
            <person name="Lander E.S."/>
            <person name="Lindblad-Toh K."/>
            <person name="Jaffe D.B."/>
            <person name="Gnerre S."/>
            <person name="MacCallum I."/>
            <person name="Przybylski D."/>
            <person name="Ribeiro F.J."/>
            <person name="Burton J.N."/>
            <person name="Walker B.J."/>
            <person name="Sharpe T."/>
            <person name="Hall G."/>
        </authorList>
    </citation>
    <scope>NUCLEOTIDE SEQUENCE [LARGE SCALE GENOMIC DNA]</scope>
</reference>
<evidence type="ECO:0000256" key="2">
    <source>
        <dbReference type="ARBA" id="ARBA00022481"/>
    </source>
</evidence>
<dbReference type="GeneTree" id="ENSGT00940000153558"/>
<feature type="domain" description="CR-type" evidence="15">
    <location>
        <begin position="121"/>
        <end position="202"/>
    </location>
</feature>
<name>H0XHW1_OTOGA</name>
<feature type="domain" description="J" evidence="14">
    <location>
        <begin position="6"/>
        <end position="68"/>
    </location>
</feature>
<dbReference type="Pfam" id="PF00226">
    <property type="entry name" value="DnaJ"/>
    <property type="match status" value="1"/>
</dbReference>
<proteinExistence type="predicted"/>
<evidence type="ECO:0000256" key="8">
    <source>
        <dbReference type="ARBA" id="ARBA00023136"/>
    </source>
</evidence>
<dbReference type="Ensembl" id="ENSOGAT00000024267.1">
    <property type="protein sequence ID" value="ENSOGAP00000015701.1"/>
    <property type="gene ID" value="ENSOGAG00000033281.1"/>
</dbReference>
<keyword evidence="10" id="KW-0449">Lipoprotein</keyword>
<feature type="region of interest" description="Disordered" evidence="13">
    <location>
        <begin position="343"/>
        <end position="388"/>
    </location>
</feature>
<dbReference type="eggNOG" id="KOG0712">
    <property type="taxonomic scope" value="Eukaryota"/>
</dbReference>
<dbReference type="HOGENOM" id="CLU_017633_10_0_1"/>
<evidence type="ECO:0000256" key="9">
    <source>
        <dbReference type="ARBA" id="ARBA00023186"/>
    </source>
</evidence>
<dbReference type="Proteomes" id="UP000005225">
    <property type="component" value="Unassembled WGS sequence"/>
</dbReference>
<evidence type="ECO:0000256" key="13">
    <source>
        <dbReference type="SAM" id="MobiDB-lite"/>
    </source>
</evidence>
<dbReference type="InterPro" id="IPR001623">
    <property type="entry name" value="DnaJ_domain"/>
</dbReference>
<dbReference type="Pfam" id="PF00684">
    <property type="entry name" value="DnaJ_CXXCXGXG"/>
    <property type="match status" value="1"/>
</dbReference>